<feature type="domain" description="Cation/H+ exchanger transmembrane" evidence="13">
    <location>
        <begin position="27"/>
        <end position="420"/>
    </location>
</feature>
<keyword evidence="8" id="KW-0915">Sodium</keyword>
<evidence type="ECO:0000256" key="10">
    <source>
        <dbReference type="ARBA" id="ARBA00023136"/>
    </source>
</evidence>
<feature type="transmembrane region" description="Helical" evidence="12">
    <location>
        <begin position="20"/>
        <end position="38"/>
    </location>
</feature>
<keyword evidence="3" id="KW-0813">Transport</keyword>
<dbReference type="GO" id="GO:0051453">
    <property type="term" value="P:regulation of intracellular pH"/>
    <property type="evidence" value="ECO:0007669"/>
    <property type="project" value="TreeGrafter"/>
</dbReference>
<feature type="transmembrane region" description="Helical" evidence="12">
    <location>
        <begin position="368"/>
        <end position="393"/>
    </location>
</feature>
<dbReference type="Proteomes" id="UP000199455">
    <property type="component" value="Unassembled WGS sequence"/>
</dbReference>
<dbReference type="PANTHER" id="PTHR10110">
    <property type="entry name" value="SODIUM/HYDROGEN EXCHANGER"/>
    <property type="match status" value="1"/>
</dbReference>
<keyword evidence="10 12" id="KW-0472">Membrane</keyword>
<proteinExistence type="inferred from homology"/>
<protein>
    <submittedName>
        <fullName evidence="14">Sodium/proton antiporter, CPA1 family</fullName>
    </submittedName>
</protein>
<organism evidence="14 15">
    <name type="scientific">Pedobacter soli</name>
    <dbReference type="NCBI Taxonomy" id="390242"/>
    <lineage>
        <taxon>Bacteria</taxon>
        <taxon>Pseudomonadati</taxon>
        <taxon>Bacteroidota</taxon>
        <taxon>Sphingobacteriia</taxon>
        <taxon>Sphingobacteriales</taxon>
        <taxon>Sphingobacteriaceae</taxon>
        <taxon>Pedobacter</taxon>
    </lineage>
</organism>
<comment type="subcellular location">
    <subcellularLocation>
        <location evidence="1">Cell membrane</location>
        <topology evidence="1">Multi-pass membrane protein</topology>
    </subcellularLocation>
</comment>
<evidence type="ECO:0000256" key="1">
    <source>
        <dbReference type="ARBA" id="ARBA00004651"/>
    </source>
</evidence>
<dbReference type="InterPro" id="IPR006153">
    <property type="entry name" value="Cation/H_exchanger_TM"/>
</dbReference>
<dbReference type="InterPro" id="IPR018422">
    <property type="entry name" value="Cation/H_exchanger_CPA1"/>
</dbReference>
<evidence type="ECO:0000313" key="14">
    <source>
        <dbReference type="EMBL" id="SDE19163.1"/>
    </source>
</evidence>
<keyword evidence="7 12" id="KW-1133">Transmembrane helix</keyword>
<feature type="transmembrane region" description="Helical" evidence="12">
    <location>
        <begin position="399"/>
        <end position="420"/>
    </location>
</feature>
<sequence length="425" mass="46458">MQDRKIISTPPLFQMNTQEIIAITIVLAAIFAYINHRFIKWPPTIGIMALSLISSILLVSLGSSRSLLSEKAISLATSVDFQDVLMNFMLSFLLFAGAIHIDAGKLRAERLPVLILATVGILISTFVVGILVYFLFGWFNIPIPLIYSLLFGALISPTDPIAVLGILKKANIPASLELKISGESLFNDGVAVVVFVSLAEIARSTTGDFSIISISKLFLIEALGGLFFGLLLGYIGYLALKSIDDYKVEVLITLAIVTGGYFLAGRLHVSGPLAMVIAGIFTGNKSRREGMSDLTRDYLGKFWEMIDEILNAVLFLFIGVEMLIIKVESTVFWIGVISIAIVLLARWVSVIIPVSLMRFKVKFEKHAVTIMTWGGLRGGISVALALSLSPAMYREQFVLITYIIVVFSILVQGLSIGKLAKRLGF</sequence>
<gene>
    <name evidence="14" type="ORF">SAMN04488024_11380</name>
</gene>
<keyword evidence="5" id="KW-1003">Cell membrane</keyword>
<dbReference type="GO" id="GO:0098719">
    <property type="term" value="P:sodium ion import across plasma membrane"/>
    <property type="evidence" value="ECO:0007669"/>
    <property type="project" value="TreeGrafter"/>
</dbReference>
<dbReference type="Gene3D" id="6.10.140.1330">
    <property type="match status" value="1"/>
</dbReference>
<dbReference type="AlphaFoldDB" id="A0A1G7AWI8"/>
<keyword evidence="9" id="KW-0406">Ion transport</keyword>
<keyword evidence="6 12" id="KW-0812">Transmembrane</keyword>
<dbReference type="STRING" id="390242.SAMN04488024_11380"/>
<evidence type="ECO:0000256" key="5">
    <source>
        <dbReference type="ARBA" id="ARBA00022475"/>
    </source>
</evidence>
<comment type="similarity">
    <text evidence="2">Belongs to the monovalent cation:proton antiporter 1 (CPA1) transporter (TC 2.A.36) family.</text>
</comment>
<evidence type="ECO:0000313" key="15">
    <source>
        <dbReference type="Proteomes" id="UP000199455"/>
    </source>
</evidence>
<feature type="transmembrane region" description="Helical" evidence="12">
    <location>
        <begin position="84"/>
        <end position="101"/>
    </location>
</feature>
<dbReference type="GO" id="GO:0005886">
    <property type="term" value="C:plasma membrane"/>
    <property type="evidence" value="ECO:0007669"/>
    <property type="project" value="UniProtKB-SubCell"/>
</dbReference>
<dbReference type="Pfam" id="PF00999">
    <property type="entry name" value="Na_H_Exchanger"/>
    <property type="match status" value="1"/>
</dbReference>
<dbReference type="GO" id="GO:0015385">
    <property type="term" value="F:sodium:proton antiporter activity"/>
    <property type="evidence" value="ECO:0007669"/>
    <property type="project" value="InterPro"/>
</dbReference>
<evidence type="ECO:0000256" key="8">
    <source>
        <dbReference type="ARBA" id="ARBA00023053"/>
    </source>
</evidence>
<accession>A0A1G7AWI8</accession>
<feature type="transmembrane region" description="Helical" evidence="12">
    <location>
        <begin position="113"/>
        <end position="139"/>
    </location>
</feature>
<feature type="transmembrane region" description="Helical" evidence="12">
    <location>
        <begin position="331"/>
        <end position="356"/>
    </location>
</feature>
<keyword evidence="4" id="KW-0050">Antiport</keyword>
<evidence type="ECO:0000256" key="6">
    <source>
        <dbReference type="ARBA" id="ARBA00022692"/>
    </source>
</evidence>
<keyword evidence="11" id="KW-0739">Sodium transport</keyword>
<evidence type="ECO:0000256" key="12">
    <source>
        <dbReference type="SAM" id="Phobius"/>
    </source>
</evidence>
<evidence type="ECO:0000256" key="2">
    <source>
        <dbReference type="ARBA" id="ARBA00007367"/>
    </source>
</evidence>
<evidence type="ECO:0000256" key="4">
    <source>
        <dbReference type="ARBA" id="ARBA00022449"/>
    </source>
</evidence>
<keyword evidence="15" id="KW-1185">Reference proteome</keyword>
<feature type="transmembrane region" description="Helical" evidence="12">
    <location>
        <begin position="302"/>
        <end position="325"/>
    </location>
</feature>
<feature type="transmembrane region" description="Helical" evidence="12">
    <location>
        <begin position="45"/>
        <end position="64"/>
    </location>
</feature>
<evidence type="ECO:0000256" key="7">
    <source>
        <dbReference type="ARBA" id="ARBA00022989"/>
    </source>
</evidence>
<evidence type="ECO:0000256" key="3">
    <source>
        <dbReference type="ARBA" id="ARBA00022448"/>
    </source>
</evidence>
<feature type="transmembrane region" description="Helical" evidence="12">
    <location>
        <begin position="217"/>
        <end position="240"/>
    </location>
</feature>
<feature type="transmembrane region" description="Helical" evidence="12">
    <location>
        <begin position="145"/>
        <end position="167"/>
    </location>
</feature>
<evidence type="ECO:0000256" key="9">
    <source>
        <dbReference type="ARBA" id="ARBA00023065"/>
    </source>
</evidence>
<reference evidence="15" key="1">
    <citation type="submission" date="2016-10" db="EMBL/GenBank/DDBJ databases">
        <authorList>
            <person name="Varghese N."/>
            <person name="Submissions S."/>
        </authorList>
    </citation>
    <scope>NUCLEOTIDE SEQUENCE [LARGE SCALE GENOMIC DNA]</scope>
    <source>
        <strain evidence="15">DSM 18609</strain>
    </source>
</reference>
<dbReference type="GO" id="GO:0015386">
    <property type="term" value="F:potassium:proton antiporter activity"/>
    <property type="evidence" value="ECO:0007669"/>
    <property type="project" value="TreeGrafter"/>
</dbReference>
<name>A0A1G7AWI8_9SPHI</name>
<evidence type="ECO:0000256" key="11">
    <source>
        <dbReference type="ARBA" id="ARBA00023201"/>
    </source>
</evidence>
<dbReference type="PANTHER" id="PTHR10110:SF195">
    <property type="entry name" value="NA(+)_H(+) ANTIPORTER NHAS2"/>
    <property type="match status" value="1"/>
</dbReference>
<feature type="transmembrane region" description="Helical" evidence="12">
    <location>
        <begin position="252"/>
        <end position="281"/>
    </location>
</feature>
<dbReference type="EMBL" id="FMZH01000013">
    <property type="protein sequence ID" value="SDE19163.1"/>
    <property type="molecule type" value="Genomic_DNA"/>
</dbReference>
<evidence type="ECO:0000259" key="13">
    <source>
        <dbReference type="Pfam" id="PF00999"/>
    </source>
</evidence>